<sequence>MVIPLSLEHLLIFASAFVFSPVLFVLSSFILVATLGDFLEIREKYVACLIRIFEWGSKQTSVATKSNKGVNGPDSAKNQKDIPPSHAGFSNGIIQRDNFMCEAEEDGSEQYVDCRGWAVVRDSIEFIKAGIEVIIEDEVTNRFQAERLTSWNLLTRNCLSFYSSINWKLTLFWIIGFFIRYFCLLPMRLISWAVGLIFLVICTAAIGVLPDGKLKRDLNEKCMLCCCRILSRSVSAVIYFHNPENKAKSGGICVANHTSPMDVIVLSTDNVYTLVGQKHTGFLGFTQRALSRAGPHIWFERNEANDRHQVRKILKEHVEDSDKLPILIFPEGTCINNTSVMMFKKGCFEIGSTVFPIAMKYDPRFGDPFWNSSEQGWCEHLSHLITSWAIICHVWYLPPMNKLPHESAIQFANRVKKEIAVCGGLIDLQWDGGLKRFKVPRKLVISQQKRYFRRMSRYISSSDVPLELSENLGPSENSGEKIHASFGTSKRLTDEASVNFPSIRTNSTDAENLHPFESPHQSYNDSTQDSSFDDSSKSSTSLQDSFPTKNDHDLSTDGPAIDIIKPSLNYRQPVTNSTVFDVSSPSFRNDSLISTGGKGDQYLLS</sequence>
<evidence type="ECO:0000256" key="3">
    <source>
        <dbReference type="ARBA" id="ARBA00008655"/>
    </source>
</evidence>
<keyword evidence="8" id="KW-0443">Lipid metabolism</keyword>
<keyword evidence="5" id="KW-0808">Transferase</keyword>
<evidence type="ECO:0000256" key="10">
    <source>
        <dbReference type="ARBA" id="ARBA00023209"/>
    </source>
</evidence>
<feature type="region of interest" description="Disordered" evidence="14">
    <location>
        <begin position="63"/>
        <end position="86"/>
    </location>
</feature>
<evidence type="ECO:0000256" key="4">
    <source>
        <dbReference type="ARBA" id="ARBA00022516"/>
    </source>
</evidence>
<keyword evidence="6 15" id="KW-0812">Transmembrane</keyword>
<evidence type="ECO:0000256" key="12">
    <source>
        <dbReference type="ARBA" id="ARBA00023315"/>
    </source>
</evidence>
<feature type="transmembrane region" description="Helical" evidence="15">
    <location>
        <begin position="12"/>
        <end position="35"/>
    </location>
</feature>
<comment type="pathway">
    <text evidence="13">Phospholipid metabolism.</text>
</comment>
<comment type="pathway">
    <text evidence="2">Lipid metabolism.</text>
</comment>
<accession>A0ABD6EA22</accession>
<evidence type="ECO:0000313" key="17">
    <source>
        <dbReference type="EMBL" id="MFH4974994.1"/>
    </source>
</evidence>
<keyword evidence="10" id="KW-0594">Phospholipid biosynthesis</keyword>
<evidence type="ECO:0000256" key="8">
    <source>
        <dbReference type="ARBA" id="ARBA00023098"/>
    </source>
</evidence>
<dbReference type="AlphaFoldDB" id="A0ABD6EA22"/>
<reference evidence="17 18" key="1">
    <citation type="submission" date="2024-08" db="EMBL/GenBank/DDBJ databases">
        <title>Gnathostoma spinigerum genome.</title>
        <authorList>
            <person name="Gonzalez-Bertolin B."/>
            <person name="Monzon S."/>
            <person name="Zaballos A."/>
            <person name="Jimenez P."/>
            <person name="Dekumyoy P."/>
            <person name="Varona S."/>
            <person name="Cuesta I."/>
            <person name="Sumanam S."/>
            <person name="Adisakwattana P."/>
            <person name="Gasser R.B."/>
            <person name="Hernandez-Gonzalez A."/>
            <person name="Young N.D."/>
            <person name="Perteguer M.J."/>
        </authorList>
    </citation>
    <scope>NUCLEOTIDE SEQUENCE [LARGE SCALE GENOMIC DNA]</scope>
    <source>
        <strain evidence="17">AL3</strain>
        <tissue evidence="17">Liver</tissue>
    </source>
</reference>
<evidence type="ECO:0000256" key="2">
    <source>
        <dbReference type="ARBA" id="ARBA00005189"/>
    </source>
</evidence>
<dbReference type="InterPro" id="IPR002123">
    <property type="entry name" value="Plipid/glycerol_acylTrfase"/>
</dbReference>
<keyword evidence="11" id="KW-1208">Phospholipid metabolism</keyword>
<comment type="subcellular location">
    <subcellularLocation>
        <location evidence="1">Membrane</location>
    </subcellularLocation>
</comment>
<evidence type="ECO:0000313" key="18">
    <source>
        <dbReference type="Proteomes" id="UP001608902"/>
    </source>
</evidence>
<comment type="similarity">
    <text evidence="3">Belongs to the 1-acyl-sn-glycerol-3-phosphate acyltransferase family.</text>
</comment>
<evidence type="ECO:0000256" key="15">
    <source>
        <dbReference type="SAM" id="Phobius"/>
    </source>
</evidence>
<dbReference type="GO" id="GO:0016747">
    <property type="term" value="F:acyltransferase activity, transferring groups other than amino-acyl groups"/>
    <property type="evidence" value="ECO:0007669"/>
    <property type="project" value="UniProtKB-ARBA"/>
</dbReference>
<dbReference type="CDD" id="cd07991">
    <property type="entry name" value="LPLAT_LPCAT1-like"/>
    <property type="match status" value="1"/>
</dbReference>
<proteinExistence type="inferred from homology"/>
<comment type="caution">
    <text evidence="17">The sequence shown here is derived from an EMBL/GenBank/DDBJ whole genome shotgun (WGS) entry which is preliminary data.</text>
</comment>
<dbReference type="GO" id="GO:0008654">
    <property type="term" value="P:phospholipid biosynthetic process"/>
    <property type="evidence" value="ECO:0007669"/>
    <property type="project" value="UniProtKB-KW"/>
</dbReference>
<feature type="transmembrane region" description="Helical" evidence="15">
    <location>
        <begin position="189"/>
        <end position="209"/>
    </location>
</feature>
<evidence type="ECO:0000256" key="13">
    <source>
        <dbReference type="ARBA" id="ARBA00025707"/>
    </source>
</evidence>
<feature type="domain" description="Phospholipid/glycerol acyltransferase" evidence="16">
    <location>
        <begin position="251"/>
        <end position="362"/>
    </location>
</feature>
<dbReference type="Pfam" id="PF01553">
    <property type="entry name" value="Acyltransferase"/>
    <property type="match status" value="1"/>
</dbReference>
<evidence type="ECO:0000256" key="7">
    <source>
        <dbReference type="ARBA" id="ARBA00022989"/>
    </source>
</evidence>
<gene>
    <name evidence="17" type="ORF">AB6A40_001703</name>
</gene>
<keyword evidence="12" id="KW-0012">Acyltransferase</keyword>
<keyword evidence="18" id="KW-1185">Reference proteome</keyword>
<keyword evidence="9 15" id="KW-0472">Membrane</keyword>
<feature type="region of interest" description="Disordered" evidence="14">
    <location>
        <begin position="505"/>
        <end position="560"/>
    </location>
</feature>
<dbReference type="GO" id="GO:0016020">
    <property type="term" value="C:membrane"/>
    <property type="evidence" value="ECO:0007669"/>
    <property type="project" value="UniProtKB-SubCell"/>
</dbReference>
<feature type="compositionally biased region" description="Low complexity" evidence="14">
    <location>
        <begin position="537"/>
        <end position="546"/>
    </location>
</feature>
<organism evidence="17 18">
    <name type="scientific">Gnathostoma spinigerum</name>
    <dbReference type="NCBI Taxonomy" id="75299"/>
    <lineage>
        <taxon>Eukaryota</taxon>
        <taxon>Metazoa</taxon>
        <taxon>Ecdysozoa</taxon>
        <taxon>Nematoda</taxon>
        <taxon>Chromadorea</taxon>
        <taxon>Rhabditida</taxon>
        <taxon>Spirurina</taxon>
        <taxon>Gnathostomatomorpha</taxon>
        <taxon>Gnathostomatoidea</taxon>
        <taxon>Gnathostomatidae</taxon>
        <taxon>Gnathostoma</taxon>
    </lineage>
</organism>
<protein>
    <recommendedName>
        <fullName evidence="16">Phospholipid/glycerol acyltransferase domain-containing protein</fullName>
    </recommendedName>
</protein>
<evidence type="ECO:0000256" key="1">
    <source>
        <dbReference type="ARBA" id="ARBA00004370"/>
    </source>
</evidence>
<dbReference type="InterPro" id="IPR045252">
    <property type="entry name" value="LPCAT1-like"/>
</dbReference>
<name>A0ABD6EA22_9BILA</name>
<evidence type="ECO:0000259" key="16">
    <source>
        <dbReference type="SMART" id="SM00563"/>
    </source>
</evidence>
<evidence type="ECO:0000256" key="14">
    <source>
        <dbReference type="SAM" id="MobiDB-lite"/>
    </source>
</evidence>
<evidence type="ECO:0000256" key="11">
    <source>
        <dbReference type="ARBA" id="ARBA00023264"/>
    </source>
</evidence>
<keyword evidence="7 15" id="KW-1133">Transmembrane helix</keyword>
<dbReference type="PANTHER" id="PTHR23063">
    <property type="entry name" value="PHOSPHOLIPID ACYLTRANSFERASE"/>
    <property type="match status" value="1"/>
</dbReference>
<dbReference type="PANTHER" id="PTHR23063:SF2">
    <property type="entry name" value="GLYCEROL-3-PHOSPHATE ACYLTRANSFERASE 4, ISOFORM D-RELATED"/>
    <property type="match status" value="1"/>
</dbReference>
<keyword evidence="4" id="KW-0444">Lipid biosynthesis</keyword>
<dbReference type="SMART" id="SM00563">
    <property type="entry name" value="PlsC"/>
    <property type="match status" value="1"/>
</dbReference>
<dbReference type="EMBL" id="JBGFUD010000665">
    <property type="protein sequence ID" value="MFH4974994.1"/>
    <property type="molecule type" value="Genomic_DNA"/>
</dbReference>
<dbReference type="SUPFAM" id="SSF69593">
    <property type="entry name" value="Glycerol-3-phosphate (1)-acyltransferase"/>
    <property type="match status" value="1"/>
</dbReference>
<evidence type="ECO:0000256" key="6">
    <source>
        <dbReference type="ARBA" id="ARBA00022692"/>
    </source>
</evidence>
<dbReference type="Proteomes" id="UP001608902">
    <property type="component" value="Unassembled WGS sequence"/>
</dbReference>
<evidence type="ECO:0000256" key="9">
    <source>
        <dbReference type="ARBA" id="ARBA00023136"/>
    </source>
</evidence>
<evidence type="ECO:0000256" key="5">
    <source>
        <dbReference type="ARBA" id="ARBA00022679"/>
    </source>
</evidence>